<feature type="chain" id="PRO_5014695170" evidence="1">
    <location>
        <begin position="24"/>
        <end position="117"/>
    </location>
</feature>
<evidence type="ECO:0000256" key="1">
    <source>
        <dbReference type="SAM" id="SignalP"/>
    </source>
</evidence>
<accession>A0A2M4C7J6</accession>
<feature type="signal peptide" evidence="1">
    <location>
        <begin position="1"/>
        <end position="23"/>
    </location>
</feature>
<dbReference type="EMBL" id="GGFJ01012139">
    <property type="protein sequence ID" value="MBW61280.1"/>
    <property type="molecule type" value="Transcribed_RNA"/>
</dbReference>
<protein>
    <submittedName>
        <fullName evidence="2">Putative secreted protein</fullName>
    </submittedName>
</protein>
<sequence>MQIKSRKHGIMSLVVVVVLVAESQHHIRSLILGSHPRTGLETGGLRVCVRVRQETGAQTHFEFLFVYCEVRADQRDREIIKKVRFFMCFFFVRRGDEKQILFLCFFVFFWFRREHRM</sequence>
<dbReference type="AlphaFoldDB" id="A0A2M4C7J6"/>
<organism evidence="2">
    <name type="scientific">Anopheles marajoara</name>
    <dbReference type="NCBI Taxonomy" id="58244"/>
    <lineage>
        <taxon>Eukaryota</taxon>
        <taxon>Metazoa</taxon>
        <taxon>Ecdysozoa</taxon>
        <taxon>Arthropoda</taxon>
        <taxon>Hexapoda</taxon>
        <taxon>Insecta</taxon>
        <taxon>Pterygota</taxon>
        <taxon>Neoptera</taxon>
        <taxon>Endopterygota</taxon>
        <taxon>Diptera</taxon>
        <taxon>Nematocera</taxon>
        <taxon>Culicoidea</taxon>
        <taxon>Culicidae</taxon>
        <taxon>Anophelinae</taxon>
        <taxon>Anopheles</taxon>
    </lineage>
</organism>
<name>A0A2M4C7J6_9DIPT</name>
<keyword evidence="1" id="KW-0732">Signal</keyword>
<reference evidence="2" key="1">
    <citation type="submission" date="2018-01" db="EMBL/GenBank/DDBJ databases">
        <title>An insight into the sialome of Amazonian anophelines.</title>
        <authorList>
            <person name="Ribeiro J.M."/>
            <person name="Scarpassa V."/>
            <person name="Calvo E."/>
        </authorList>
    </citation>
    <scope>NUCLEOTIDE SEQUENCE</scope>
    <source>
        <tissue evidence="2">Salivary glands</tissue>
    </source>
</reference>
<proteinExistence type="predicted"/>
<evidence type="ECO:0000313" key="2">
    <source>
        <dbReference type="EMBL" id="MBW61280.1"/>
    </source>
</evidence>